<reference evidence="1" key="1">
    <citation type="submission" date="2021-02" db="EMBL/GenBank/DDBJ databases">
        <title>Comparative genomics reveals that relaxation of natural selection precedes convergent phenotypic evolution of cavefish.</title>
        <authorList>
            <person name="Peng Z."/>
        </authorList>
    </citation>
    <scope>NUCLEOTIDE SEQUENCE</scope>
    <source>
        <tissue evidence="1">Muscle</tissue>
    </source>
</reference>
<protein>
    <submittedName>
        <fullName evidence="1">Uncharacterized protein</fullName>
    </submittedName>
</protein>
<accession>A0A9W7TUG8</accession>
<organism evidence="1 2">
    <name type="scientific">Triplophysa rosa</name>
    <name type="common">Cave loach</name>
    <dbReference type="NCBI Taxonomy" id="992332"/>
    <lineage>
        <taxon>Eukaryota</taxon>
        <taxon>Metazoa</taxon>
        <taxon>Chordata</taxon>
        <taxon>Craniata</taxon>
        <taxon>Vertebrata</taxon>
        <taxon>Euteleostomi</taxon>
        <taxon>Actinopterygii</taxon>
        <taxon>Neopterygii</taxon>
        <taxon>Teleostei</taxon>
        <taxon>Ostariophysi</taxon>
        <taxon>Cypriniformes</taxon>
        <taxon>Nemacheilidae</taxon>
        <taxon>Triplophysa</taxon>
    </lineage>
</organism>
<keyword evidence="2" id="KW-1185">Reference proteome</keyword>
<comment type="caution">
    <text evidence="1">The sequence shown here is derived from an EMBL/GenBank/DDBJ whole genome shotgun (WGS) entry which is preliminary data.</text>
</comment>
<name>A0A9W7TUG8_TRIRA</name>
<gene>
    <name evidence="1" type="ORF">IRJ41_009338</name>
</gene>
<sequence length="56" mass="6206">MTAHCAQQWPSYCVISVAWFGAGEFSLDLVKAALLLSATGEDVRAQIRDSSYERQK</sequence>
<dbReference type="EMBL" id="JAFHDT010000011">
    <property type="protein sequence ID" value="KAI7803630.1"/>
    <property type="molecule type" value="Genomic_DNA"/>
</dbReference>
<evidence type="ECO:0000313" key="2">
    <source>
        <dbReference type="Proteomes" id="UP001059041"/>
    </source>
</evidence>
<evidence type="ECO:0000313" key="1">
    <source>
        <dbReference type="EMBL" id="KAI7803630.1"/>
    </source>
</evidence>
<dbReference type="Proteomes" id="UP001059041">
    <property type="component" value="Linkage Group LG11"/>
</dbReference>
<feature type="non-terminal residue" evidence="1">
    <location>
        <position position="1"/>
    </location>
</feature>
<dbReference type="AlphaFoldDB" id="A0A9W7TUG8"/>
<proteinExistence type="predicted"/>